<reference evidence="1" key="1">
    <citation type="submission" date="2012-04" db="EMBL/GenBank/DDBJ databases">
        <title>The Genome Sequence of Loa loa.</title>
        <authorList>
            <consortium name="The Broad Institute Genome Sequencing Platform"/>
            <consortium name="Broad Institute Genome Sequencing Center for Infectious Disease"/>
            <person name="Nutman T.B."/>
            <person name="Fink D.L."/>
            <person name="Russ C."/>
            <person name="Young S."/>
            <person name="Zeng Q."/>
            <person name="Gargeya S."/>
            <person name="Alvarado L."/>
            <person name="Berlin A."/>
            <person name="Chapman S.B."/>
            <person name="Chen Z."/>
            <person name="Freedman E."/>
            <person name="Gellesch M."/>
            <person name="Goldberg J."/>
            <person name="Griggs A."/>
            <person name="Gujja S."/>
            <person name="Heilman E.R."/>
            <person name="Heiman D."/>
            <person name="Howarth C."/>
            <person name="Mehta T."/>
            <person name="Neiman D."/>
            <person name="Pearson M."/>
            <person name="Roberts A."/>
            <person name="Saif S."/>
            <person name="Shea T."/>
            <person name="Shenoy N."/>
            <person name="Sisk P."/>
            <person name="Stolte C."/>
            <person name="Sykes S."/>
            <person name="White J."/>
            <person name="Yandava C."/>
            <person name="Haas B."/>
            <person name="Henn M.R."/>
            <person name="Nusbaum C."/>
            <person name="Birren B."/>
        </authorList>
    </citation>
    <scope>NUCLEOTIDE SEQUENCE [LARGE SCALE GENOMIC DNA]</scope>
</reference>
<dbReference type="CTD" id="9942118"/>
<proteinExistence type="predicted"/>
<dbReference type="KEGG" id="loa:LOAG_04716"/>
<dbReference type="RefSeq" id="XP_003140301.1">
    <property type="nucleotide sequence ID" value="XM_003140253.1"/>
</dbReference>
<sequence>MIYAKFPQYINANKIVELDDFGYKFYHVLIRTIMSDWLLYAIRPCLLWDDPQPNNSMRPTAGLSTPSQYKDDFDTMIQMQTINTCMLLSTLQLFIKDSYHATGTCLNSFCLILAFWDSGYLQEYRCYRRLVACIHLSHKIMFNYANVWSSNFLIVGVHDNFTSGNQNSVLVKTRQLKICIFINIIERKTKEMEYFLVALIMWVLCNVRPEFDLA</sequence>
<dbReference type="InParanoid" id="A0A1S0U3E7"/>
<evidence type="ECO:0000313" key="1">
    <source>
        <dbReference type="EMBL" id="EFO23771.1"/>
    </source>
</evidence>
<organism evidence="1">
    <name type="scientific">Loa loa</name>
    <name type="common">Eye worm</name>
    <name type="synonym">Filaria loa</name>
    <dbReference type="NCBI Taxonomy" id="7209"/>
    <lineage>
        <taxon>Eukaryota</taxon>
        <taxon>Metazoa</taxon>
        <taxon>Ecdysozoa</taxon>
        <taxon>Nematoda</taxon>
        <taxon>Chromadorea</taxon>
        <taxon>Rhabditida</taxon>
        <taxon>Spirurina</taxon>
        <taxon>Spiruromorpha</taxon>
        <taxon>Filarioidea</taxon>
        <taxon>Onchocercidae</taxon>
        <taxon>Loa</taxon>
    </lineage>
</organism>
<dbReference type="GeneID" id="9942118"/>
<dbReference type="AlphaFoldDB" id="A0A1S0U3E7"/>
<dbReference type="EMBL" id="JH712136">
    <property type="protein sequence ID" value="EFO23771.1"/>
    <property type="molecule type" value="Genomic_DNA"/>
</dbReference>
<name>A0A1S0U3E7_LOALO</name>
<protein>
    <submittedName>
        <fullName evidence="1">Uncharacterized protein</fullName>
    </submittedName>
</protein>
<gene>
    <name evidence="1" type="ORF">LOAG_04716</name>
</gene>
<accession>A0A1S0U3E7</accession>